<reference evidence="1 2" key="1">
    <citation type="submission" date="2018-06" db="EMBL/GenBank/DDBJ databases">
        <authorList>
            <consortium name="Pathogen Informatics"/>
            <person name="Doyle S."/>
        </authorList>
    </citation>
    <scope>NUCLEOTIDE SEQUENCE [LARGE SCALE GENOMIC DNA]</scope>
    <source>
        <strain evidence="1 2">NCTC10736</strain>
    </source>
</reference>
<accession>A0A1N6SJT1</accession>
<proteinExistence type="predicted"/>
<dbReference type="AlphaFoldDB" id="A0A1N6SJT1"/>
<dbReference type="Proteomes" id="UP000255061">
    <property type="component" value="Unassembled WGS sequence"/>
</dbReference>
<protein>
    <submittedName>
        <fullName evidence="1">Uncharacterized protein</fullName>
    </submittedName>
</protein>
<dbReference type="EMBL" id="UGYV01000001">
    <property type="protein sequence ID" value="SUI78507.1"/>
    <property type="molecule type" value="Genomic_DNA"/>
</dbReference>
<evidence type="ECO:0000313" key="2">
    <source>
        <dbReference type="Proteomes" id="UP000255061"/>
    </source>
</evidence>
<evidence type="ECO:0000313" key="1">
    <source>
        <dbReference type="EMBL" id="SUI78507.1"/>
    </source>
</evidence>
<sequence>MVICETTVRPMDGAVEHPRMDLLRVGELMPWQAYQNCYHKRLHKK</sequence>
<organism evidence="1 2">
    <name type="scientific">Shewanella morhuae</name>
    <dbReference type="NCBI Taxonomy" id="365591"/>
    <lineage>
        <taxon>Bacteria</taxon>
        <taxon>Pseudomonadati</taxon>
        <taxon>Pseudomonadota</taxon>
        <taxon>Gammaproteobacteria</taxon>
        <taxon>Alteromonadales</taxon>
        <taxon>Shewanellaceae</taxon>
        <taxon>Shewanella</taxon>
    </lineage>
</organism>
<accession>A0A380ADB7</accession>
<gene>
    <name evidence="1" type="ORF">NCTC10736_02156</name>
</gene>
<name>A0A1N6SJT1_9GAMM</name>